<proteinExistence type="predicted"/>
<organism evidence="1 2">
    <name type="scientific">Nostoc favosum CHAB5714</name>
    <dbReference type="NCBI Taxonomy" id="2780399"/>
    <lineage>
        <taxon>Bacteria</taxon>
        <taxon>Bacillati</taxon>
        <taxon>Cyanobacteriota</taxon>
        <taxon>Cyanophyceae</taxon>
        <taxon>Nostocales</taxon>
        <taxon>Nostocaceae</taxon>
        <taxon>Nostoc</taxon>
        <taxon>Nostoc favosum</taxon>
    </lineage>
</organism>
<evidence type="ECO:0000313" key="1">
    <source>
        <dbReference type="EMBL" id="MCC5604919.1"/>
    </source>
</evidence>
<protein>
    <recommendedName>
        <fullName evidence="3">DUF2281 domain-containing protein</fullName>
    </recommendedName>
</protein>
<evidence type="ECO:0000313" key="2">
    <source>
        <dbReference type="Proteomes" id="UP001199525"/>
    </source>
</evidence>
<name>A0ABS8IM61_9NOSO</name>
<keyword evidence="2" id="KW-1185">Reference proteome</keyword>
<reference evidence="1 2" key="1">
    <citation type="journal article" date="2021" name="Microorganisms">
        <title>Genome Evolution of Filamentous Cyanobacterium Nostoc Species: From Facultative Symbiosis to Free Living.</title>
        <authorList>
            <person name="Huo D."/>
            <person name="Li H."/>
            <person name="Cai F."/>
            <person name="Guo X."/>
            <person name="Qiao Z."/>
            <person name="Wang W."/>
            <person name="Yu G."/>
            <person name="Li R."/>
        </authorList>
    </citation>
    <scope>NUCLEOTIDE SEQUENCE [LARGE SCALE GENOMIC DNA]</scope>
    <source>
        <strain evidence="1 2">CHAB 5714</strain>
    </source>
</reference>
<gene>
    <name evidence="1" type="ORF">LC586_38765</name>
</gene>
<comment type="caution">
    <text evidence="1">The sequence shown here is derived from an EMBL/GenBank/DDBJ whole genome shotgun (WGS) entry which is preliminary data.</text>
</comment>
<dbReference type="Proteomes" id="UP001199525">
    <property type="component" value="Unassembled WGS sequence"/>
</dbReference>
<evidence type="ECO:0008006" key="3">
    <source>
        <dbReference type="Google" id="ProtNLM"/>
    </source>
</evidence>
<dbReference type="RefSeq" id="WP_229491095.1">
    <property type="nucleotide sequence ID" value="NZ_JAIVFQ010000172.1"/>
</dbReference>
<accession>A0ABS8IM61</accession>
<sequence length="83" mass="9081">MKLNTELPDDIAQAIADYIQDQPNPTDISSVLQTALQTFLIERGYLGSHKRLHITPASVGSGYSDTSINHDRVLANFEPDPSA</sequence>
<dbReference type="EMBL" id="JAIVFQ010000172">
    <property type="protein sequence ID" value="MCC5604919.1"/>
    <property type="molecule type" value="Genomic_DNA"/>
</dbReference>